<comment type="caution">
    <text evidence="2">The sequence shown here is derived from an EMBL/GenBank/DDBJ whole genome shotgun (WGS) entry which is preliminary data.</text>
</comment>
<evidence type="ECO:0000256" key="1">
    <source>
        <dbReference type="SAM" id="Phobius"/>
    </source>
</evidence>
<accession>A0A2S8FM83</accession>
<dbReference type="Proteomes" id="UP000240009">
    <property type="component" value="Unassembled WGS sequence"/>
</dbReference>
<feature type="transmembrane region" description="Helical" evidence="1">
    <location>
        <begin position="74"/>
        <end position="105"/>
    </location>
</feature>
<feature type="transmembrane region" description="Helical" evidence="1">
    <location>
        <begin position="45"/>
        <end position="62"/>
    </location>
</feature>
<sequence>MNFQQKYPIGTLFLDALFATLLAVVGLSIAGVIQESVTPSARWMYPIWGTIGMVPVLCYMQLRGVGNFDKWDALFALPIPIVLAVVVYFYGDQYIMFVMMLLIFLSRWAKDWLMPSAVQEQ</sequence>
<evidence type="ECO:0000313" key="3">
    <source>
        <dbReference type="Proteomes" id="UP000240009"/>
    </source>
</evidence>
<keyword evidence="1" id="KW-0812">Transmembrane</keyword>
<feature type="transmembrane region" description="Helical" evidence="1">
    <location>
        <begin position="12"/>
        <end position="33"/>
    </location>
</feature>
<protein>
    <submittedName>
        <fullName evidence="2">Uncharacterized protein</fullName>
    </submittedName>
</protein>
<dbReference type="AlphaFoldDB" id="A0A2S8FM83"/>
<gene>
    <name evidence="2" type="ORF">C5Y96_10730</name>
</gene>
<reference evidence="2 3" key="1">
    <citation type="submission" date="2018-02" db="EMBL/GenBank/DDBJ databases">
        <title>Comparative genomes isolates from brazilian mangrove.</title>
        <authorList>
            <person name="Araujo J.E."/>
            <person name="Taketani R.G."/>
            <person name="Silva M.C.P."/>
            <person name="Loureco M.V."/>
            <person name="Andreote F.D."/>
        </authorList>
    </citation>
    <scope>NUCLEOTIDE SEQUENCE [LARGE SCALE GENOMIC DNA]</scope>
    <source>
        <strain evidence="2 3">HEX-2 MGV</strain>
    </source>
</reference>
<name>A0A2S8FM83_9BACT</name>
<evidence type="ECO:0000313" key="2">
    <source>
        <dbReference type="EMBL" id="PQO33318.1"/>
    </source>
</evidence>
<keyword evidence="1" id="KW-1133">Transmembrane helix</keyword>
<organism evidence="2 3">
    <name type="scientific">Blastopirellula marina</name>
    <dbReference type="NCBI Taxonomy" id="124"/>
    <lineage>
        <taxon>Bacteria</taxon>
        <taxon>Pseudomonadati</taxon>
        <taxon>Planctomycetota</taxon>
        <taxon>Planctomycetia</taxon>
        <taxon>Pirellulales</taxon>
        <taxon>Pirellulaceae</taxon>
        <taxon>Blastopirellula</taxon>
    </lineage>
</organism>
<proteinExistence type="predicted"/>
<keyword evidence="1" id="KW-0472">Membrane</keyword>
<dbReference type="EMBL" id="PUIA01000035">
    <property type="protein sequence ID" value="PQO33318.1"/>
    <property type="molecule type" value="Genomic_DNA"/>
</dbReference>